<dbReference type="GO" id="GO:0004190">
    <property type="term" value="F:aspartic-type endopeptidase activity"/>
    <property type="evidence" value="ECO:0007669"/>
    <property type="project" value="InterPro"/>
</dbReference>
<dbReference type="GO" id="GO:0006508">
    <property type="term" value="P:proteolysis"/>
    <property type="evidence" value="ECO:0007669"/>
    <property type="project" value="InterPro"/>
</dbReference>
<keyword evidence="2" id="KW-1185">Reference proteome</keyword>
<gene>
    <name evidence="1" type="ORF">BGZ65_001997</name>
</gene>
<dbReference type="OrthoDB" id="2284753at2759"/>
<dbReference type="PROSITE" id="PS00141">
    <property type="entry name" value="ASP_PROTEASE"/>
    <property type="match status" value="1"/>
</dbReference>
<dbReference type="InterPro" id="IPR001969">
    <property type="entry name" value="Aspartic_peptidase_AS"/>
</dbReference>
<reference evidence="1" key="1">
    <citation type="journal article" date="2020" name="Fungal Divers.">
        <title>Resolving the Mortierellaceae phylogeny through synthesis of multi-gene phylogenetics and phylogenomics.</title>
        <authorList>
            <person name="Vandepol N."/>
            <person name="Liber J."/>
            <person name="Desiro A."/>
            <person name="Na H."/>
            <person name="Kennedy M."/>
            <person name="Barry K."/>
            <person name="Grigoriev I.V."/>
            <person name="Miller A.N."/>
            <person name="O'Donnell K."/>
            <person name="Stajich J.E."/>
            <person name="Bonito G."/>
        </authorList>
    </citation>
    <scope>NUCLEOTIDE SEQUENCE</scope>
    <source>
        <strain evidence="1">MES-2147</strain>
    </source>
</reference>
<proteinExistence type="predicted"/>
<dbReference type="Proteomes" id="UP000749646">
    <property type="component" value="Unassembled WGS sequence"/>
</dbReference>
<protein>
    <submittedName>
        <fullName evidence="1">Uncharacterized protein</fullName>
    </submittedName>
</protein>
<organism evidence="1 2">
    <name type="scientific">Modicella reniformis</name>
    <dbReference type="NCBI Taxonomy" id="1440133"/>
    <lineage>
        <taxon>Eukaryota</taxon>
        <taxon>Fungi</taxon>
        <taxon>Fungi incertae sedis</taxon>
        <taxon>Mucoromycota</taxon>
        <taxon>Mortierellomycotina</taxon>
        <taxon>Mortierellomycetes</taxon>
        <taxon>Mortierellales</taxon>
        <taxon>Mortierellaceae</taxon>
        <taxon>Modicella</taxon>
    </lineage>
</organism>
<sequence>MATPTSDPPPSFPGFQFDLYDDMSRLHQQIHIANKPDELKPLLDPCTRVVNLVHRDDAEFIRFDLLVDNESLIALVDTGSTITCISSRALPKLQVQVIPADENDASIQLAHADTFIPRIGITAPLLLDTGSSSASHHVK</sequence>
<evidence type="ECO:0000313" key="1">
    <source>
        <dbReference type="EMBL" id="KAF9957540.1"/>
    </source>
</evidence>
<comment type="caution">
    <text evidence="1">The sequence shown here is derived from an EMBL/GenBank/DDBJ whole genome shotgun (WGS) entry which is preliminary data.</text>
</comment>
<dbReference type="CDD" id="cd00303">
    <property type="entry name" value="retropepsin_like"/>
    <property type="match status" value="1"/>
</dbReference>
<name>A0A9P6J1D4_9FUNG</name>
<dbReference type="AlphaFoldDB" id="A0A9P6J1D4"/>
<dbReference type="EMBL" id="JAAAHW010006615">
    <property type="protein sequence ID" value="KAF9957540.1"/>
    <property type="molecule type" value="Genomic_DNA"/>
</dbReference>
<evidence type="ECO:0000313" key="2">
    <source>
        <dbReference type="Proteomes" id="UP000749646"/>
    </source>
</evidence>
<accession>A0A9P6J1D4</accession>